<dbReference type="Pfam" id="PF05280">
    <property type="entry name" value="FlhC"/>
    <property type="match status" value="1"/>
</dbReference>
<evidence type="ECO:0008006" key="11">
    <source>
        <dbReference type="Google" id="ProtNLM"/>
    </source>
</evidence>
<keyword evidence="4" id="KW-0862">Zinc</keyword>
<comment type="caution">
    <text evidence="9">The sequence shown here is derived from an EMBL/GenBank/DDBJ whole genome shotgun (WGS) entry which is preliminary data.</text>
</comment>
<name>A0A9X1B596_9GAMM</name>
<keyword evidence="1" id="KW-0963">Cytoplasm</keyword>
<keyword evidence="5" id="KW-0805">Transcription regulation</keyword>
<dbReference type="EMBL" id="NRRY01000035">
    <property type="protein sequence ID" value="MBK1620265.1"/>
    <property type="molecule type" value="Genomic_DNA"/>
</dbReference>
<keyword evidence="10" id="KW-1185">Reference proteome</keyword>
<keyword evidence="3" id="KW-1005">Bacterial flagellum biogenesis</keyword>
<dbReference type="GO" id="GO:0044781">
    <property type="term" value="P:bacterial-type flagellum organization"/>
    <property type="evidence" value="ECO:0007669"/>
    <property type="project" value="UniProtKB-KW"/>
</dbReference>
<dbReference type="Proteomes" id="UP001138768">
    <property type="component" value="Unassembled WGS sequence"/>
</dbReference>
<evidence type="ECO:0000256" key="7">
    <source>
        <dbReference type="ARBA" id="ARBA00023159"/>
    </source>
</evidence>
<evidence type="ECO:0000256" key="6">
    <source>
        <dbReference type="ARBA" id="ARBA00023125"/>
    </source>
</evidence>
<dbReference type="GO" id="GO:0045893">
    <property type="term" value="P:positive regulation of DNA-templated transcription"/>
    <property type="evidence" value="ECO:0007669"/>
    <property type="project" value="InterPro"/>
</dbReference>
<dbReference type="AlphaFoldDB" id="A0A9X1B596"/>
<organism evidence="9 10">
    <name type="scientific">Lamprobacter modestohalophilus</name>
    <dbReference type="NCBI Taxonomy" id="1064514"/>
    <lineage>
        <taxon>Bacteria</taxon>
        <taxon>Pseudomonadati</taxon>
        <taxon>Pseudomonadota</taxon>
        <taxon>Gammaproteobacteria</taxon>
        <taxon>Chromatiales</taxon>
        <taxon>Chromatiaceae</taxon>
        <taxon>Lamprobacter</taxon>
    </lineage>
</organism>
<dbReference type="GO" id="GO:1902208">
    <property type="term" value="P:regulation of bacterial-type flagellum assembly"/>
    <property type="evidence" value="ECO:0007669"/>
    <property type="project" value="InterPro"/>
</dbReference>
<evidence type="ECO:0000256" key="2">
    <source>
        <dbReference type="ARBA" id="ARBA00022723"/>
    </source>
</evidence>
<evidence type="ECO:0000256" key="4">
    <source>
        <dbReference type="ARBA" id="ARBA00022833"/>
    </source>
</evidence>
<gene>
    <name evidence="9" type="ORF">CKO42_17820</name>
</gene>
<reference evidence="9 10" key="1">
    <citation type="journal article" date="2020" name="Microorganisms">
        <title>Osmotic Adaptation and Compatible Solute Biosynthesis of Phototrophic Bacteria as Revealed from Genome Analyses.</title>
        <authorList>
            <person name="Imhoff J.F."/>
            <person name="Rahn T."/>
            <person name="Kunzel S."/>
            <person name="Keller A."/>
            <person name="Neulinger S.C."/>
        </authorList>
    </citation>
    <scope>NUCLEOTIDE SEQUENCE [LARGE SCALE GENOMIC DNA]</scope>
    <source>
        <strain evidence="9 10">DSM 25653</strain>
    </source>
</reference>
<dbReference type="SUPFAM" id="SSF160930">
    <property type="entry name" value="FlhC-like"/>
    <property type="match status" value="1"/>
</dbReference>
<keyword evidence="2" id="KW-0479">Metal-binding</keyword>
<dbReference type="GO" id="GO:0003677">
    <property type="term" value="F:DNA binding"/>
    <property type="evidence" value="ECO:0007669"/>
    <property type="project" value="UniProtKB-KW"/>
</dbReference>
<evidence type="ECO:0000256" key="8">
    <source>
        <dbReference type="ARBA" id="ARBA00023163"/>
    </source>
</evidence>
<keyword evidence="8" id="KW-0804">Transcription</keyword>
<accession>A0A9X1B596</accession>
<protein>
    <recommendedName>
        <fullName evidence="11">Flagellar transcriptional regulator FlhC</fullName>
    </recommendedName>
</protein>
<evidence type="ECO:0000313" key="9">
    <source>
        <dbReference type="EMBL" id="MBK1620265.1"/>
    </source>
</evidence>
<sequence>MSAQPMLERHARMQVALALIVRRARLSIVHWETRVARDALRALYREVHGEPAPSGQLPTAGGAAITTRHCQLCASVFVMLYRHLQLASSGASGQDRRSRSIVAMIQAHDLAQRVLGAEHSLDITLCWMLARDLRMGRARLRSCPQCQIQYLVTEQGRFDQGCPLCARYRSLGLSSLKVGQAGGSLLRG</sequence>
<proteinExistence type="predicted"/>
<dbReference type="GO" id="GO:0046872">
    <property type="term" value="F:metal ion binding"/>
    <property type="evidence" value="ECO:0007669"/>
    <property type="project" value="UniProtKB-KW"/>
</dbReference>
<evidence type="ECO:0000313" key="10">
    <source>
        <dbReference type="Proteomes" id="UP001138768"/>
    </source>
</evidence>
<dbReference type="InterPro" id="IPR007944">
    <property type="entry name" value="FlhC"/>
</dbReference>
<evidence type="ECO:0000256" key="3">
    <source>
        <dbReference type="ARBA" id="ARBA00022795"/>
    </source>
</evidence>
<keyword evidence="6" id="KW-0238">DNA-binding</keyword>
<evidence type="ECO:0000256" key="5">
    <source>
        <dbReference type="ARBA" id="ARBA00023015"/>
    </source>
</evidence>
<keyword evidence="7" id="KW-0010">Activator</keyword>
<evidence type="ECO:0000256" key="1">
    <source>
        <dbReference type="ARBA" id="ARBA00022490"/>
    </source>
</evidence>